<proteinExistence type="predicted"/>
<sequence>MTEVFKYRSVTKKIHLLQAKWKLKCFFQEFCESPSKGLRSLEKLMFDADTFTDNRARHSLAEKLHGYCLICLFIINFKNHIVMSIFFLISFMELGGMAKIKEMLKSCILSEDSTILHKWLKLLNNDNFPFDEELMINELNMVNFLNDLKNQHWINTYYNNGKQIDLIFKRWNKIIQNNKVDQVKRKKLVFMKMKIKKSRSIALYILQKMQLFKFHVQHKFHFKVEKNFCYFFLKKRKIK</sequence>
<feature type="transmembrane region" description="Helical" evidence="1">
    <location>
        <begin position="64"/>
        <end position="91"/>
    </location>
</feature>
<evidence type="ECO:0000313" key="2">
    <source>
        <dbReference type="EMBL" id="ETO11972.1"/>
    </source>
</evidence>
<keyword evidence="1" id="KW-0472">Membrane</keyword>
<keyword evidence="1" id="KW-1133">Transmembrane helix</keyword>
<protein>
    <submittedName>
        <fullName evidence="2">Uncharacterized protein</fullName>
    </submittedName>
</protein>
<evidence type="ECO:0000256" key="1">
    <source>
        <dbReference type="SAM" id="Phobius"/>
    </source>
</evidence>
<gene>
    <name evidence="2" type="ORF">RFI_25403</name>
</gene>
<organism evidence="2 3">
    <name type="scientific">Reticulomyxa filosa</name>
    <dbReference type="NCBI Taxonomy" id="46433"/>
    <lineage>
        <taxon>Eukaryota</taxon>
        <taxon>Sar</taxon>
        <taxon>Rhizaria</taxon>
        <taxon>Retaria</taxon>
        <taxon>Foraminifera</taxon>
        <taxon>Monothalamids</taxon>
        <taxon>Reticulomyxidae</taxon>
        <taxon>Reticulomyxa</taxon>
    </lineage>
</organism>
<comment type="caution">
    <text evidence="2">The sequence shown here is derived from an EMBL/GenBank/DDBJ whole genome shotgun (WGS) entry which is preliminary data.</text>
</comment>
<reference evidence="2 3" key="1">
    <citation type="journal article" date="2013" name="Curr. Biol.">
        <title>The Genome of the Foraminiferan Reticulomyxa filosa.</title>
        <authorList>
            <person name="Glockner G."/>
            <person name="Hulsmann N."/>
            <person name="Schleicher M."/>
            <person name="Noegel A.A."/>
            <person name="Eichinger L."/>
            <person name="Gallinger C."/>
            <person name="Pawlowski J."/>
            <person name="Sierra R."/>
            <person name="Euteneuer U."/>
            <person name="Pillet L."/>
            <person name="Moustafa A."/>
            <person name="Platzer M."/>
            <person name="Groth M."/>
            <person name="Szafranski K."/>
            <person name="Schliwa M."/>
        </authorList>
    </citation>
    <scope>NUCLEOTIDE SEQUENCE [LARGE SCALE GENOMIC DNA]</scope>
</reference>
<keyword evidence="1" id="KW-0812">Transmembrane</keyword>
<accession>X6MEZ0</accession>
<name>X6MEZ0_RETFI</name>
<dbReference type="EMBL" id="ASPP01021856">
    <property type="protein sequence ID" value="ETO11972.1"/>
    <property type="molecule type" value="Genomic_DNA"/>
</dbReference>
<evidence type="ECO:0000313" key="3">
    <source>
        <dbReference type="Proteomes" id="UP000023152"/>
    </source>
</evidence>
<dbReference type="Proteomes" id="UP000023152">
    <property type="component" value="Unassembled WGS sequence"/>
</dbReference>
<keyword evidence="3" id="KW-1185">Reference proteome</keyword>
<dbReference type="AlphaFoldDB" id="X6MEZ0"/>